<proteinExistence type="predicted"/>
<comment type="caution">
    <text evidence="2">The sequence shown here is derived from an EMBL/GenBank/DDBJ whole genome shotgun (WGS) entry which is preliminary data.</text>
</comment>
<organism evidence="2 3">
    <name type="scientific">Halorutilus salinus</name>
    <dbReference type="NCBI Taxonomy" id="2487751"/>
    <lineage>
        <taxon>Archaea</taxon>
        <taxon>Methanobacteriati</taxon>
        <taxon>Methanobacteriota</taxon>
        <taxon>Stenosarchaea group</taxon>
        <taxon>Halobacteria</taxon>
        <taxon>Halorutilales</taxon>
        <taxon>Halorutilaceae</taxon>
        <taxon>Halorutilus</taxon>
    </lineage>
</organism>
<keyword evidence="1" id="KW-1133">Transmembrane helix</keyword>
<dbReference type="Proteomes" id="UP001149411">
    <property type="component" value="Unassembled WGS sequence"/>
</dbReference>
<keyword evidence="1" id="KW-0472">Membrane</keyword>
<dbReference type="InterPro" id="IPR057182">
    <property type="entry name" value="DUF7860"/>
</dbReference>
<evidence type="ECO:0000256" key="1">
    <source>
        <dbReference type="SAM" id="Phobius"/>
    </source>
</evidence>
<protein>
    <submittedName>
        <fullName evidence="2">Uncharacterized protein</fullName>
    </submittedName>
</protein>
<gene>
    <name evidence="2" type="ORF">EGH25_11510</name>
</gene>
<keyword evidence="1" id="KW-0812">Transmembrane</keyword>
<keyword evidence="3" id="KW-1185">Reference proteome</keyword>
<name>A0A9Q4C820_9EURY</name>
<reference evidence="2" key="1">
    <citation type="submission" date="2022-09" db="EMBL/GenBank/DDBJ databases">
        <title>Haloadaptaus new haloarchaeum isolated from saline soil.</title>
        <authorList>
            <person name="Duran-Viseras A."/>
            <person name="Sanchez-Porro C."/>
            <person name="Ventosa A."/>
        </authorList>
    </citation>
    <scope>NUCLEOTIDE SEQUENCE</scope>
    <source>
        <strain evidence="2">F3-133</strain>
    </source>
</reference>
<evidence type="ECO:0000313" key="2">
    <source>
        <dbReference type="EMBL" id="MCX2819976.1"/>
    </source>
</evidence>
<sequence>MDTQEYVRYAKYGTVVFFGMFVVGAVGEIAGHAVLSELPAPFGTLFVYLLGFGLAGFFVSAMAGGVIPLALE</sequence>
<dbReference type="EMBL" id="RKLV01000015">
    <property type="protein sequence ID" value="MCX2819976.1"/>
    <property type="molecule type" value="Genomic_DNA"/>
</dbReference>
<feature type="transmembrane region" description="Helical" evidence="1">
    <location>
        <begin position="46"/>
        <end position="71"/>
    </location>
</feature>
<dbReference type="AlphaFoldDB" id="A0A9Q4C820"/>
<dbReference type="RefSeq" id="WP_266088728.1">
    <property type="nucleotide sequence ID" value="NZ_RKLV01000015.1"/>
</dbReference>
<feature type="transmembrane region" description="Helical" evidence="1">
    <location>
        <begin position="12"/>
        <end position="34"/>
    </location>
</feature>
<accession>A0A9Q4C820</accession>
<dbReference type="Pfam" id="PF25259">
    <property type="entry name" value="DUF7860"/>
    <property type="match status" value="1"/>
</dbReference>
<evidence type="ECO:0000313" key="3">
    <source>
        <dbReference type="Proteomes" id="UP001149411"/>
    </source>
</evidence>